<dbReference type="PANTHER" id="PTHR43394">
    <property type="entry name" value="ATP-DEPENDENT PERMEASE MDL1, MITOCHONDRIAL"/>
    <property type="match status" value="1"/>
</dbReference>
<dbReference type="Proteomes" id="UP000054350">
    <property type="component" value="Unassembled WGS sequence"/>
</dbReference>
<dbReference type="VEuPathDB" id="FungiDB:AMAG_18909"/>
<dbReference type="InterPro" id="IPR039421">
    <property type="entry name" value="Type_1_exporter"/>
</dbReference>
<dbReference type="PANTHER" id="PTHR43394:SF1">
    <property type="entry name" value="ATP-BINDING CASSETTE SUB-FAMILY B MEMBER 10, MITOCHONDRIAL"/>
    <property type="match status" value="1"/>
</dbReference>
<name>A0A0L0SJV4_ALLM3</name>
<dbReference type="OrthoDB" id="6500128at2759"/>
<dbReference type="AlphaFoldDB" id="A0A0L0SJV4"/>
<dbReference type="EMBL" id="GG745340">
    <property type="protein sequence ID" value="KNE62757.1"/>
    <property type="molecule type" value="Genomic_DNA"/>
</dbReference>
<evidence type="ECO:0008006" key="3">
    <source>
        <dbReference type="Google" id="ProtNLM"/>
    </source>
</evidence>
<dbReference type="GO" id="GO:0090374">
    <property type="term" value="P:oligopeptide export from mitochondrion"/>
    <property type="evidence" value="ECO:0007669"/>
    <property type="project" value="TreeGrafter"/>
</dbReference>
<reference evidence="2" key="2">
    <citation type="submission" date="2009-11" db="EMBL/GenBank/DDBJ databases">
        <title>The Genome Sequence of Allomyces macrogynus strain ATCC 38327.</title>
        <authorList>
            <consortium name="The Broad Institute Genome Sequencing Platform"/>
            <person name="Russ C."/>
            <person name="Cuomo C."/>
            <person name="Shea T."/>
            <person name="Young S.K."/>
            <person name="Zeng Q."/>
            <person name="Koehrsen M."/>
            <person name="Haas B."/>
            <person name="Borodovsky M."/>
            <person name="Guigo R."/>
            <person name="Alvarado L."/>
            <person name="Berlin A."/>
            <person name="Borenstein D."/>
            <person name="Chen Z."/>
            <person name="Engels R."/>
            <person name="Freedman E."/>
            <person name="Gellesch M."/>
            <person name="Goldberg J."/>
            <person name="Griggs A."/>
            <person name="Gujja S."/>
            <person name="Heiman D."/>
            <person name="Hepburn T."/>
            <person name="Howarth C."/>
            <person name="Jen D."/>
            <person name="Larson L."/>
            <person name="Lewis B."/>
            <person name="Mehta T."/>
            <person name="Park D."/>
            <person name="Pearson M."/>
            <person name="Roberts A."/>
            <person name="Saif S."/>
            <person name="Shenoy N."/>
            <person name="Sisk P."/>
            <person name="Stolte C."/>
            <person name="Sykes S."/>
            <person name="Walk T."/>
            <person name="White J."/>
            <person name="Yandava C."/>
            <person name="Burger G."/>
            <person name="Gray M.W."/>
            <person name="Holland P.W.H."/>
            <person name="King N."/>
            <person name="Lang F.B.F."/>
            <person name="Roger A.J."/>
            <person name="Ruiz-Trillo I."/>
            <person name="Lander E."/>
            <person name="Nusbaum C."/>
        </authorList>
    </citation>
    <scope>NUCLEOTIDE SEQUENCE [LARGE SCALE GENOMIC DNA]</scope>
    <source>
        <strain evidence="2">ATCC 38327</strain>
    </source>
</reference>
<protein>
    <recommendedName>
        <fullName evidence="3">ABC transmembrane type-1 domain-containing protein</fullName>
    </recommendedName>
</protein>
<sequence>MCTIWVKQRVAIARALMRKPKGTRCRVRGPHDHHDRAPVTNSDLIIVVHHGRVVEQGTYRELIARKDEFFALVQTQMQAKAK</sequence>
<dbReference type="InterPro" id="IPR027417">
    <property type="entry name" value="P-loop_NTPase"/>
</dbReference>
<dbReference type="Gene3D" id="3.40.50.300">
    <property type="entry name" value="P-loop containing nucleotide triphosphate hydrolases"/>
    <property type="match status" value="1"/>
</dbReference>
<accession>A0A0L0SJV4</accession>
<reference evidence="1 2" key="1">
    <citation type="submission" date="2009-11" db="EMBL/GenBank/DDBJ databases">
        <title>Annotation of Allomyces macrogynus ATCC 38327.</title>
        <authorList>
            <consortium name="The Broad Institute Genome Sequencing Platform"/>
            <person name="Russ C."/>
            <person name="Cuomo C."/>
            <person name="Burger G."/>
            <person name="Gray M.W."/>
            <person name="Holland P.W.H."/>
            <person name="King N."/>
            <person name="Lang F.B.F."/>
            <person name="Roger A.J."/>
            <person name="Ruiz-Trillo I."/>
            <person name="Young S.K."/>
            <person name="Zeng Q."/>
            <person name="Gargeya S."/>
            <person name="Fitzgerald M."/>
            <person name="Haas B."/>
            <person name="Abouelleil A."/>
            <person name="Alvarado L."/>
            <person name="Arachchi H.M."/>
            <person name="Berlin A."/>
            <person name="Chapman S.B."/>
            <person name="Gearin G."/>
            <person name="Goldberg J."/>
            <person name="Griggs A."/>
            <person name="Gujja S."/>
            <person name="Hansen M."/>
            <person name="Heiman D."/>
            <person name="Howarth C."/>
            <person name="Larimer J."/>
            <person name="Lui A."/>
            <person name="MacDonald P.J.P."/>
            <person name="McCowen C."/>
            <person name="Montmayeur A."/>
            <person name="Murphy C."/>
            <person name="Neiman D."/>
            <person name="Pearson M."/>
            <person name="Priest M."/>
            <person name="Roberts A."/>
            <person name="Saif S."/>
            <person name="Shea T."/>
            <person name="Sisk P."/>
            <person name="Stolte C."/>
            <person name="Sykes S."/>
            <person name="Wortman J."/>
            <person name="Nusbaum C."/>
            <person name="Birren B."/>
        </authorList>
    </citation>
    <scope>NUCLEOTIDE SEQUENCE [LARGE SCALE GENOMIC DNA]</scope>
    <source>
        <strain evidence="1 2">ATCC 38327</strain>
    </source>
</reference>
<organism evidence="1 2">
    <name type="scientific">Allomyces macrogynus (strain ATCC 38327)</name>
    <name type="common">Allomyces javanicus var. macrogynus</name>
    <dbReference type="NCBI Taxonomy" id="578462"/>
    <lineage>
        <taxon>Eukaryota</taxon>
        <taxon>Fungi</taxon>
        <taxon>Fungi incertae sedis</taxon>
        <taxon>Blastocladiomycota</taxon>
        <taxon>Blastocladiomycetes</taxon>
        <taxon>Blastocladiales</taxon>
        <taxon>Blastocladiaceae</taxon>
        <taxon>Allomyces</taxon>
    </lineage>
</organism>
<dbReference type="GO" id="GO:0015421">
    <property type="term" value="F:ABC-type oligopeptide transporter activity"/>
    <property type="evidence" value="ECO:0007669"/>
    <property type="project" value="TreeGrafter"/>
</dbReference>
<gene>
    <name evidence="1" type="ORF">AMAG_18909</name>
</gene>
<dbReference type="SUPFAM" id="SSF52540">
    <property type="entry name" value="P-loop containing nucleoside triphosphate hydrolases"/>
    <property type="match status" value="1"/>
</dbReference>
<keyword evidence="2" id="KW-1185">Reference proteome</keyword>
<evidence type="ECO:0000313" key="1">
    <source>
        <dbReference type="EMBL" id="KNE62757.1"/>
    </source>
</evidence>
<dbReference type="STRING" id="578462.A0A0L0SJV4"/>
<evidence type="ECO:0000313" key="2">
    <source>
        <dbReference type="Proteomes" id="UP000054350"/>
    </source>
</evidence>
<dbReference type="GO" id="GO:0005743">
    <property type="term" value="C:mitochondrial inner membrane"/>
    <property type="evidence" value="ECO:0007669"/>
    <property type="project" value="TreeGrafter"/>
</dbReference>
<proteinExistence type="predicted"/>